<evidence type="ECO:0000313" key="1">
    <source>
        <dbReference type="EMBL" id="MBD8041044.1"/>
    </source>
</evidence>
<dbReference type="InterPro" id="IPR008979">
    <property type="entry name" value="Galactose-bd-like_sf"/>
</dbReference>
<keyword evidence="2" id="KW-1185">Reference proteome</keyword>
<comment type="caution">
    <text evidence="1">The sequence shown here is derived from an EMBL/GenBank/DDBJ whole genome shotgun (WGS) entry which is preliminary data.</text>
</comment>
<dbReference type="PROSITE" id="PS51257">
    <property type="entry name" value="PROKAR_LIPOPROTEIN"/>
    <property type="match status" value="1"/>
</dbReference>
<dbReference type="RefSeq" id="WP_191764425.1">
    <property type="nucleotide sequence ID" value="NZ_JACSPP010000037.1"/>
</dbReference>
<dbReference type="PANTHER" id="PTHR35532:SF5">
    <property type="entry name" value="CARBOHYDRATE-BINDING DOMAIN-CONTAINING PROTEIN"/>
    <property type="match status" value="1"/>
</dbReference>
<dbReference type="Proteomes" id="UP000620874">
    <property type="component" value="Unassembled WGS sequence"/>
</dbReference>
<evidence type="ECO:0008006" key="3">
    <source>
        <dbReference type="Google" id="ProtNLM"/>
    </source>
</evidence>
<gene>
    <name evidence="1" type="ORF">H9625_11485</name>
</gene>
<dbReference type="SUPFAM" id="SSF49785">
    <property type="entry name" value="Galactose-binding domain-like"/>
    <property type="match status" value="1"/>
</dbReference>
<proteinExistence type="predicted"/>
<sequence>MKNPEPMKPLFIPLMSLLLLCGCARQKTFVPDVDDVLAENPELKRVLDHCKDDSLKYRAARFLIANLPYHATNDVPSMDAQLKLYELHSTGKYSPEEVIDSVSRAYGRLDVSSLRQTSDVGISPEYLIENIEWAFKVWREQPWGKNVPFSLFCEYILPYRVGDERLVPWRKEIYERYNPLLDSIRKLPEAEDPRFVSEALFDSLRKAPIHFTGQFEPSPHIGPKTVEWRSGSCKEFTDLLLYVYRAVGLPCAKDIMLMRGNRNAPHSWNVMFDKEGRGYYFTLLDNMTDGANPDAYWDPKGKVYRSTFSLNRQMTDSLRTAPEDLHPAFRYPCMEDVTAVYAGKQNHTVRIAEDRIYPPVQEDELLYLCASCRMDWTPLAWCRVTDGEAWFCDVEGQMVFRLASYAERRLQMRSDPFVLERPTGEIRFLSPGEREEPVTVFHKFPLYLDGVSGRMIGGVFEGSNDSCFRHADTLFVVKDRPYRLFTKVQTDHRKPYRYVRYRGKAGSHCDVAEIAFYGVQPDSLPLRGKVIGTPGDNSGHEYTNAFDGDPYTSFDYPEADGGWTGLDLGKPYIIRSIVYTPRNRDDYIHRGDRYELFYCVGEWRSAGVMTAVSDSLAYRVPAGSLLYLRNHTRGQDERIFEYRDGMQIFW</sequence>
<protein>
    <recommendedName>
        <fullName evidence="3">Peptide-N(4)-(N-acetyl-beta-glucosaminyl)asparagine amidase</fullName>
    </recommendedName>
</protein>
<evidence type="ECO:0000313" key="2">
    <source>
        <dbReference type="Proteomes" id="UP000620874"/>
    </source>
</evidence>
<dbReference type="InterPro" id="IPR038765">
    <property type="entry name" value="Papain-like_cys_pep_sf"/>
</dbReference>
<organism evidence="1 2">
    <name type="scientific">Phocaeicola intestinalis</name>
    <dbReference type="NCBI Taxonomy" id="2762212"/>
    <lineage>
        <taxon>Bacteria</taxon>
        <taxon>Pseudomonadati</taxon>
        <taxon>Bacteroidota</taxon>
        <taxon>Bacteroidia</taxon>
        <taxon>Bacteroidales</taxon>
        <taxon>Bacteroidaceae</taxon>
        <taxon>Phocaeicola</taxon>
    </lineage>
</organism>
<accession>A0ABR8YA14</accession>
<reference evidence="1 2" key="1">
    <citation type="submission" date="2020-08" db="EMBL/GenBank/DDBJ databases">
        <title>A Genomic Blueprint of the Chicken Gut Microbiome.</title>
        <authorList>
            <person name="Gilroy R."/>
            <person name="Ravi A."/>
            <person name="Getino M."/>
            <person name="Pursley I."/>
            <person name="Horton D.L."/>
            <person name="Alikhan N.-F."/>
            <person name="Baker D."/>
            <person name="Gharbi K."/>
            <person name="Hall N."/>
            <person name="Watson M."/>
            <person name="Adriaenssens E.M."/>
            <person name="Foster-Nyarko E."/>
            <person name="Jarju S."/>
            <person name="Secka A."/>
            <person name="Antonio M."/>
            <person name="Oren A."/>
            <person name="Chaudhuri R."/>
            <person name="La Ragione R.M."/>
            <person name="Hildebrand F."/>
            <person name="Pallen M.J."/>
        </authorList>
    </citation>
    <scope>NUCLEOTIDE SEQUENCE [LARGE SCALE GENOMIC DNA]</scope>
    <source>
        <strain evidence="1 2">Sa1CVN1</strain>
    </source>
</reference>
<dbReference type="EMBL" id="JACSPP010000037">
    <property type="protein sequence ID" value="MBD8041044.1"/>
    <property type="molecule type" value="Genomic_DNA"/>
</dbReference>
<dbReference type="PANTHER" id="PTHR35532">
    <property type="entry name" value="SIMILAR TO POLYHYDROXYALKANOATE DEPOLYMERASE"/>
    <property type="match status" value="1"/>
</dbReference>
<dbReference type="SUPFAM" id="SSF54001">
    <property type="entry name" value="Cysteine proteinases"/>
    <property type="match status" value="1"/>
</dbReference>
<name>A0ABR8YA14_9BACT</name>
<dbReference type="Gene3D" id="2.60.120.260">
    <property type="entry name" value="Galactose-binding domain-like"/>
    <property type="match status" value="2"/>
</dbReference>